<dbReference type="Pfam" id="PF15586">
    <property type="entry name" value="Imm8"/>
    <property type="match status" value="1"/>
</dbReference>
<sequence>MSIRLEIVDLRSLDVDDPGSWRPAAPEDVYLVFELEIGEADVSGAHVFQLLVATPEGVAAHHRGRALQAYDSMSERRNGLGIDAMLVLDRYRWSSLRDLLSQRVASCERATWAESLDCLRAKFFWEYEGLERR</sequence>
<accession>A0AAU9AN14</accession>
<dbReference type="KEGG" id="lem:LEN_4449"/>
<dbReference type="RefSeq" id="WP_096381472.1">
    <property type="nucleotide sequence ID" value="NZ_AP014940.1"/>
</dbReference>
<evidence type="ECO:0000313" key="1">
    <source>
        <dbReference type="EMBL" id="BAV99936.1"/>
    </source>
</evidence>
<proteinExistence type="predicted"/>
<dbReference type="GeneID" id="83066234"/>
<reference evidence="1 2" key="1">
    <citation type="journal article" date="2017" name="DNA Res.">
        <title>Complete genome sequence and expression profile of the commercial lytic enzyme producer Lysobacter enzymogenes M497-1.</title>
        <authorList>
            <person name="Takami H."/>
            <person name="Toyoda A."/>
            <person name="Uchiyama I."/>
            <person name="Itoh T."/>
            <person name="Takaki Y."/>
            <person name="Arai W."/>
            <person name="Nishi S."/>
            <person name="Kawai M."/>
            <person name="Shinya K."/>
            <person name="Ikeda H."/>
        </authorList>
    </citation>
    <scope>NUCLEOTIDE SEQUENCE [LARGE SCALE GENOMIC DNA]</scope>
    <source>
        <strain evidence="1 2">M497-1</strain>
    </source>
</reference>
<evidence type="ECO:0000313" key="2">
    <source>
        <dbReference type="Proteomes" id="UP000218824"/>
    </source>
</evidence>
<name>A0AAU9AN14_LYSEN</name>
<protein>
    <recommendedName>
        <fullName evidence="3">Immunity protein 8</fullName>
    </recommendedName>
</protein>
<dbReference type="AlphaFoldDB" id="A0AAU9AN14"/>
<organism evidence="1 2">
    <name type="scientific">Lysobacter enzymogenes</name>
    <dbReference type="NCBI Taxonomy" id="69"/>
    <lineage>
        <taxon>Bacteria</taxon>
        <taxon>Pseudomonadati</taxon>
        <taxon>Pseudomonadota</taxon>
        <taxon>Gammaproteobacteria</taxon>
        <taxon>Lysobacterales</taxon>
        <taxon>Lysobacteraceae</taxon>
        <taxon>Lysobacter</taxon>
    </lineage>
</organism>
<dbReference type="EMBL" id="AP014940">
    <property type="protein sequence ID" value="BAV99936.1"/>
    <property type="molecule type" value="Genomic_DNA"/>
</dbReference>
<dbReference type="Proteomes" id="UP000218824">
    <property type="component" value="Chromosome"/>
</dbReference>
<gene>
    <name evidence="1" type="ORF">LEN_4449</name>
</gene>
<dbReference type="InterPro" id="IPR028964">
    <property type="entry name" value="Imm8"/>
</dbReference>
<evidence type="ECO:0008006" key="3">
    <source>
        <dbReference type="Google" id="ProtNLM"/>
    </source>
</evidence>